<dbReference type="EMBL" id="VTWU01000003">
    <property type="protein sequence ID" value="KAA9333373.1"/>
    <property type="molecule type" value="Genomic_DNA"/>
</dbReference>
<organism evidence="1 2">
    <name type="scientific">Hymenobacter busanensis</name>
    <dbReference type="NCBI Taxonomy" id="2607656"/>
    <lineage>
        <taxon>Bacteria</taxon>
        <taxon>Pseudomonadati</taxon>
        <taxon>Bacteroidota</taxon>
        <taxon>Cytophagia</taxon>
        <taxon>Cytophagales</taxon>
        <taxon>Hymenobacteraceae</taxon>
        <taxon>Hymenobacter</taxon>
    </lineage>
</organism>
<proteinExistence type="predicted"/>
<gene>
    <name evidence="1" type="ORF">F0P96_10415</name>
</gene>
<accession>A0A7L4ZXI4</accession>
<evidence type="ECO:0000313" key="1">
    <source>
        <dbReference type="EMBL" id="KAA9333373.1"/>
    </source>
</evidence>
<dbReference type="RefSeq" id="WP_151078794.1">
    <property type="nucleotide sequence ID" value="NZ_CP047647.1"/>
</dbReference>
<dbReference type="AlphaFoldDB" id="A0A7L4ZXI4"/>
<evidence type="ECO:0000313" key="2">
    <source>
        <dbReference type="Proteomes" id="UP000326380"/>
    </source>
</evidence>
<sequence length="64" mass="6831">MNQPSKPTGEQADALLAELNHPLLDCDDKSRLLALMAPNTADAWDDALAATKALIAKREQATSV</sequence>
<name>A0A7L4ZXI4_9BACT</name>
<keyword evidence="2" id="KW-1185">Reference proteome</keyword>
<reference evidence="1 2" key="1">
    <citation type="submission" date="2019-09" db="EMBL/GenBank/DDBJ databases">
        <title>Genome sequence of Hymenobacter sp. M3.</title>
        <authorList>
            <person name="Srinivasan S."/>
        </authorList>
    </citation>
    <scope>NUCLEOTIDE SEQUENCE [LARGE SCALE GENOMIC DNA]</scope>
    <source>
        <strain evidence="1 2">M3</strain>
    </source>
</reference>
<protein>
    <submittedName>
        <fullName evidence="1">Uncharacterized protein</fullName>
    </submittedName>
</protein>
<dbReference type="Proteomes" id="UP000326380">
    <property type="component" value="Unassembled WGS sequence"/>
</dbReference>
<comment type="caution">
    <text evidence="1">The sequence shown here is derived from an EMBL/GenBank/DDBJ whole genome shotgun (WGS) entry which is preliminary data.</text>
</comment>